<dbReference type="GO" id="GO:0003677">
    <property type="term" value="F:DNA binding"/>
    <property type="evidence" value="ECO:0007669"/>
    <property type="project" value="InterPro"/>
</dbReference>
<dbReference type="AlphaFoldDB" id="A0A9W5S1G2"/>
<sequence>MIKAMKTKDMAQTLGVSQTTVKRWVARFPDAFRKDRYGHYAFSEQDIERIRYIQLMVEQGLGLDEITLPQADINPALQPAAAAEEPCDAGGDAGSHPVGLTDDLLMTVARIEAALAQKADEVVSFQYLKQREELEDLRSTVERLMEKVEALRKQLAPLPAAAAESPASAEGVSPGHRRRKRSLLRTLFPF</sequence>
<dbReference type="Proteomes" id="UP000053750">
    <property type="component" value="Unassembled WGS sequence"/>
</dbReference>
<dbReference type="SUPFAM" id="SSF46955">
    <property type="entry name" value="Putative DNA-binding domain"/>
    <property type="match status" value="1"/>
</dbReference>
<dbReference type="OrthoDB" id="2991292at2"/>
<organism evidence="4 5">
    <name type="scientific">Paenibacillus darwinianus</name>
    <dbReference type="NCBI Taxonomy" id="1380763"/>
    <lineage>
        <taxon>Bacteria</taxon>
        <taxon>Bacillati</taxon>
        <taxon>Bacillota</taxon>
        <taxon>Bacilli</taxon>
        <taxon>Bacillales</taxon>
        <taxon>Paenibacillaceae</taxon>
        <taxon>Paenibacillus</taxon>
    </lineage>
</organism>
<evidence type="ECO:0000256" key="1">
    <source>
        <dbReference type="SAM" id="Coils"/>
    </source>
</evidence>
<feature type="compositionally biased region" description="Low complexity" evidence="2">
    <location>
        <begin position="159"/>
        <end position="170"/>
    </location>
</feature>
<comment type="caution">
    <text evidence="4">The sequence shown here is derived from an EMBL/GenBank/DDBJ whole genome shotgun (WGS) entry which is preliminary data.</text>
</comment>
<evidence type="ECO:0000256" key="2">
    <source>
        <dbReference type="SAM" id="MobiDB-lite"/>
    </source>
</evidence>
<evidence type="ECO:0000313" key="5">
    <source>
        <dbReference type="Proteomes" id="UP000053750"/>
    </source>
</evidence>
<feature type="domain" description="HTH merR-type" evidence="3">
    <location>
        <begin position="5"/>
        <end position="67"/>
    </location>
</feature>
<feature type="coiled-coil region" evidence="1">
    <location>
        <begin position="127"/>
        <end position="154"/>
    </location>
</feature>
<keyword evidence="1" id="KW-0175">Coiled coil</keyword>
<dbReference type="InterPro" id="IPR009061">
    <property type="entry name" value="DNA-bd_dom_put_sf"/>
</dbReference>
<dbReference type="EMBL" id="JFHU01000133">
    <property type="protein sequence ID" value="EXX88156.1"/>
    <property type="molecule type" value="Genomic_DNA"/>
</dbReference>
<feature type="region of interest" description="Disordered" evidence="2">
    <location>
        <begin position="159"/>
        <end position="178"/>
    </location>
</feature>
<proteinExistence type="predicted"/>
<dbReference type="RefSeq" id="WP_036581065.1">
    <property type="nucleotide sequence ID" value="NZ_KK082147.1"/>
</dbReference>
<accession>A0A9W5S1G2</accession>
<reference evidence="4 5" key="1">
    <citation type="submission" date="2014-02" db="EMBL/GenBank/DDBJ databases">
        <title>Genome sequence of Paenibacillus darwinianus reveals adaptive mechanisms for survival in Antarctic soils.</title>
        <authorList>
            <person name="Dsouza M."/>
            <person name="Taylor M.W."/>
            <person name="Turner S.J."/>
            <person name="Aislabie J."/>
        </authorList>
    </citation>
    <scope>NUCLEOTIDE SEQUENCE [LARGE SCALE GENOMIC DNA]</scope>
    <source>
        <strain evidence="4 5">CE1</strain>
    </source>
</reference>
<gene>
    <name evidence="4" type="ORF">BG53_02410</name>
</gene>
<name>A0A9W5S1G2_9BACL</name>
<dbReference type="InterPro" id="IPR000551">
    <property type="entry name" value="MerR-type_HTH_dom"/>
</dbReference>
<evidence type="ECO:0000313" key="4">
    <source>
        <dbReference type="EMBL" id="EXX88156.1"/>
    </source>
</evidence>
<evidence type="ECO:0000259" key="3">
    <source>
        <dbReference type="Pfam" id="PF13411"/>
    </source>
</evidence>
<dbReference type="GO" id="GO:0006355">
    <property type="term" value="P:regulation of DNA-templated transcription"/>
    <property type="evidence" value="ECO:0007669"/>
    <property type="project" value="InterPro"/>
</dbReference>
<protein>
    <submittedName>
        <fullName evidence="4">RacA protein</fullName>
    </submittedName>
</protein>
<keyword evidence="5" id="KW-1185">Reference proteome</keyword>
<dbReference type="Pfam" id="PF13411">
    <property type="entry name" value="MerR_1"/>
    <property type="match status" value="1"/>
</dbReference>
<dbReference type="Gene3D" id="1.10.1660.10">
    <property type="match status" value="1"/>
</dbReference>